<dbReference type="GO" id="GO:0005737">
    <property type="term" value="C:cytoplasm"/>
    <property type="evidence" value="ECO:0007669"/>
    <property type="project" value="TreeGrafter"/>
</dbReference>
<evidence type="ECO:0000256" key="4">
    <source>
        <dbReference type="PIRSR" id="PIRSR613078-2"/>
    </source>
</evidence>
<comment type="caution">
    <text evidence="5">The sequence shown here is derived from an EMBL/GenBank/DDBJ whole genome shotgun (WGS) entry which is preliminary data.</text>
</comment>
<dbReference type="InterPro" id="IPR050275">
    <property type="entry name" value="PGM_Phosphatase"/>
</dbReference>
<feature type="binding site" evidence="4">
    <location>
        <begin position="14"/>
        <end position="21"/>
    </location>
    <ligand>
        <name>substrate</name>
    </ligand>
</feature>
<evidence type="ECO:0000313" key="7">
    <source>
        <dbReference type="Proteomes" id="UP000037784"/>
    </source>
</evidence>
<dbReference type="InterPro" id="IPR013078">
    <property type="entry name" value="His_Pase_superF_clade-1"/>
</dbReference>
<evidence type="ECO:0000313" key="6">
    <source>
        <dbReference type="EMBL" id="KPL87816.1"/>
    </source>
</evidence>
<dbReference type="Proteomes" id="UP000037784">
    <property type="component" value="Unassembled WGS sequence"/>
</dbReference>
<evidence type="ECO:0000313" key="5">
    <source>
        <dbReference type="EMBL" id="GAP62180.1"/>
    </source>
</evidence>
<dbReference type="InterPro" id="IPR001345">
    <property type="entry name" value="PG/BPGM_mutase_AS"/>
</dbReference>
<dbReference type="PROSITE" id="PS00175">
    <property type="entry name" value="PG_MUTASE"/>
    <property type="match status" value="1"/>
</dbReference>
<dbReference type="GO" id="GO:0016791">
    <property type="term" value="F:phosphatase activity"/>
    <property type="evidence" value="ECO:0007669"/>
    <property type="project" value="TreeGrafter"/>
</dbReference>
<dbReference type="PANTHER" id="PTHR48100">
    <property type="entry name" value="BROAD-SPECIFICITY PHOSPHATASE YOR283W-RELATED"/>
    <property type="match status" value="1"/>
</dbReference>
<feature type="active site" description="Proton donor/acceptor" evidence="3">
    <location>
        <position position="92"/>
    </location>
</feature>
<dbReference type="Pfam" id="PF00300">
    <property type="entry name" value="His_Phos_1"/>
    <property type="match status" value="1"/>
</dbReference>
<dbReference type="EC" id="5.4.2.12" evidence="5"/>
<dbReference type="OrthoDB" id="9781415at2"/>
<dbReference type="GO" id="GO:0004619">
    <property type="term" value="F:phosphoglycerate mutase activity"/>
    <property type="evidence" value="ECO:0007669"/>
    <property type="project" value="UniProtKB-EC"/>
</dbReference>
<reference evidence="7" key="3">
    <citation type="submission" date="2015-08" db="EMBL/GenBank/DDBJ databases">
        <title>Draft Genome Sequence of a Heterotrophic Facultative Anaerobic Bacterium Ardenticatena maritima Strain 110S.</title>
        <authorList>
            <person name="Kawaichi S."/>
            <person name="Yoshida T."/>
            <person name="Sako Y."/>
            <person name="Nakamura R."/>
        </authorList>
    </citation>
    <scope>NUCLEOTIDE SEQUENCE [LARGE SCALE GENOMIC DNA]</scope>
    <source>
        <strain evidence="7">110S</strain>
    </source>
</reference>
<dbReference type="STRING" id="872965.SE16_09650"/>
<name>A0A0M9UBV5_9CHLR</name>
<dbReference type="PANTHER" id="PTHR48100:SF1">
    <property type="entry name" value="HISTIDINE PHOSPHATASE FAMILY PROTEIN-RELATED"/>
    <property type="match status" value="1"/>
</dbReference>
<dbReference type="AlphaFoldDB" id="A0A0M9UBV5"/>
<keyword evidence="7" id="KW-1185">Reference proteome</keyword>
<evidence type="ECO:0000256" key="3">
    <source>
        <dbReference type="PIRSR" id="PIRSR613078-1"/>
    </source>
</evidence>
<dbReference type="SMART" id="SM00855">
    <property type="entry name" value="PGAM"/>
    <property type="match status" value="1"/>
</dbReference>
<feature type="binding site" evidence="4">
    <location>
        <position position="68"/>
    </location>
    <ligand>
        <name>substrate</name>
    </ligand>
</feature>
<feature type="active site" description="Tele-phosphohistidine intermediate" evidence="3">
    <location>
        <position position="15"/>
    </location>
</feature>
<dbReference type="SUPFAM" id="SSF53254">
    <property type="entry name" value="Phosphoglycerate mutase-like"/>
    <property type="match status" value="1"/>
</dbReference>
<dbReference type="Gene3D" id="3.40.50.1240">
    <property type="entry name" value="Phosphoglycerate mutase-like"/>
    <property type="match status" value="1"/>
</dbReference>
<dbReference type="CDD" id="cd07067">
    <property type="entry name" value="HP_PGM_like"/>
    <property type="match status" value="1"/>
</dbReference>
<dbReference type="Proteomes" id="UP000050502">
    <property type="component" value="Unassembled WGS sequence"/>
</dbReference>
<proteinExistence type="predicted"/>
<dbReference type="GO" id="GO:0005524">
    <property type="term" value="F:ATP binding"/>
    <property type="evidence" value="ECO:0007669"/>
    <property type="project" value="InterPro"/>
</dbReference>
<reference evidence="5 7" key="1">
    <citation type="journal article" date="2015" name="Genome Announc.">
        <title>Draft Genome Sequence of a Heterotrophic Facultative Anaerobic Thermophilic Bacterium, Ardenticatena maritima Strain 110ST.</title>
        <authorList>
            <person name="Kawaichi S."/>
            <person name="Yoshida T."/>
            <person name="Sako Y."/>
            <person name="Nakamura R."/>
        </authorList>
    </citation>
    <scope>NUCLEOTIDE SEQUENCE [LARGE SCALE GENOMIC DNA]</scope>
    <source>
        <strain evidence="5 7">110S</strain>
    </source>
</reference>
<dbReference type="PRINTS" id="PR00991">
    <property type="entry name" value="6PFRUCTKNASE"/>
</dbReference>
<keyword evidence="1" id="KW-0324">Glycolysis</keyword>
<reference evidence="6 8" key="2">
    <citation type="submission" date="2015-07" db="EMBL/GenBank/DDBJ databases">
        <title>Whole genome sequence of Ardenticatena maritima DSM 23922.</title>
        <authorList>
            <person name="Hemp J."/>
            <person name="Ward L.M."/>
            <person name="Pace L.A."/>
            <person name="Fischer W.W."/>
        </authorList>
    </citation>
    <scope>NUCLEOTIDE SEQUENCE [LARGE SCALE GENOMIC DNA]</scope>
    <source>
        <strain evidence="6 8">110S</strain>
    </source>
</reference>
<dbReference type="RefSeq" id="WP_054492098.1">
    <property type="nucleotide sequence ID" value="NZ_BBZA01000035.1"/>
</dbReference>
<evidence type="ECO:0000256" key="1">
    <source>
        <dbReference type="ARBA" id="ARBA00023152"/>
    </source>
</evidence>
<dbReference type="EMBL" id="BBZA01000035">
    <property type="protein sequence ID" value="GAP62180.1"/>
    <property type="molecule type" value="Genomic_DNA"/>
</dbReference>
<keyword evidence="2 5" id="KW-0413">Isomerase</keyword>
<dbReference type="InParanoid" id="A0A0M9UBV5"/>
<evidence type="ECO:0000256" key="2">
    <source>
        <dbReference type="ARBA" id="ARBA00023235"/>
    </source>
</evidence>
<dbReference type="InterPro" id="IPR029033">
    <property type="entry name" value="His_PPase_superfam"/>
</dbReference>
<evidence type="ECO:0000313" key="8">
    <source>
        <dbReference type="Proteomes" id="UP000050502"/>
    </source>
</evidence>
<dbReference type="EMBL" id="LGKN01000005">
    <property type="protein sequence ID" value="KPL87816.1"/>
    <property type="molecule type" value="Genomic_DNA"/>
</dbReference>
<gene>
    <name evidence="5" type="primary">gpmB</name>
    <name evidence="5" type="ORF">ARMA_0603</name>
    <name evidence="6" type="ORF">SE16_09650</name>
</gene>
<sequence>MHSPHTPTDIWLIRHGETEANASGRLQGQTDTPLSARGRDQAAQLAARLARLARHAPFAALYTSDLQRAAQTAAIIGQALGLEPHPDSRLREGDLGAWTGKTFEEVRRAFPEECAYIQRTNDPHHPRGGGESYVQMQTRIVAAINEYAARHPGERILVVSHGGVLRTYLAHVLHLPLEHAWRLHLGNTGISRVVFKTRPSTAGMTPGMLMCLNDMAHLEPEEKEHV</sequence>
<accession>A0A0M9UBV5</accession>
<organism evidence="5 7">
    <name type="scientific">Ardenticatena maritima</name>
    <dbReference type="NCBI Taxonomy" id="872965"/>
    <lineage>
        <taxon>Bacteria</taxon>
        <taxon>Bacillati</taxon>
        <taxon>Chloroflexota</taxon>
        <taxon>Ardenticatenia</taxon>
        <taxon>Ardenticatenales</taxon>
        <taxon>Ardenticatenaceae</taxon>
        <taxon>Ardenticatena</taxon>
    </lineage>
</organism>
<dbReference type="FunCoup" id="A0A0M9UBV5">
    <property type="interactions" value="352"/>
</dbReference>
<protein>
    <submittedName>
        <fullName evidence="5">Probable phosphoglycerate mutase</fullName>
        <ecNumber evidence="5">5.4.2.12</ecNumber>
    </submittedName>
</protein>
<dbReference type="GO" id="GO:0006003">
    <property type="term" value="P:fructose 2,6-bisphosphate metabolic process"/>
    <property type="evidence" value="ECO:0007669"/>
    <property type="project" value="InterPro"/>
</dbReference>
<dbReference type="InterPro" id="IPR003094">
    <property type="entry name" value="6Pfruct_kin"/>
</dbReference>